<protein>
    <submittedName>
        <fullName evidence="1">ROK family protein</fullName>
    </submittedName>
</protein>
<sequence length="303" mass="30368">MSGPLHTIALDLGGTDLKVARVTRDGALLDFACVPSRAAESAQALLGTLVGAARERLPAAALGIGCPGVIEPASGALVDETPHLALPKDFALAAQLAGELGVAVAADNDANCAAYGEHFAGAARGARVSVTITVGTGIGCGIVVDGRVLRGAWGGAGEISHMGQRSSGPRCKCGVEGCAETTSGGEGLTHRAQAAGLAVGSARDVFDRAAGGDAIARRLIAEMTDALGHQIAAVVQVVNPDVLVIGGGVAQAGDTLRVPVVAALHRYAQHSHTARLRVVPAELGNKAGVVGAGLMAWERVEVR</sequence>
<dbReference type="PANTHER" id="PTHR18964">
    <property type="entry name" value="ROK (REPRESSOR, ORF, KINASE) FAMILY"/>
    <property type="match status" value="1"/>
</dbReference>
<evidence type="ECO:0000313" key="1">
    <source>
        <dbReference type="EMBL" id="MBI5169526.1"/>
    </source>
</evidence>
<dbReference type="InterPro" id="IPR043129">
    <property type="entry name" value="ATPase_NBD"/>
</dbReference>
<dbReference type="InterPro" id="IPR000600">
    <property type="entry name" value="ROK"/>
</dbReference>
<dbReference type="PANTHER" id="PTHR18964:SF169">
    <property type="entry name" value="N-ACETYLMANNOSAMINE KINASE"/>
    <property type="match status" value="1"/>
</dbReference>
<organism evidence="1 2">
    <name type="scientific">Eiseniibacteriota bacterium</name>
    <dbReference type="NCBI Taxonomy" id="2212470"/>
    <lineage>
        <taxon>Bacteria</taxon>
        <taxon>Candidatus Eiseniibacteriota</taxon>
    </lineage>
</organism>
<accession>A0A933W916</accession>
<proteinExistence type="predicted"/>
<evidence type="ECO:0000313" key="2">
    <source>
        <dbReference type="Proteomes" id="UP000696931"/>
    </source>
</evidence>
<gene>
    <name evidence="1" type="ORF">HZA61_08570</name>
</gene>
<reference evidence="1" key="1">
    <citation type="submission" date="2020-07" db="EMBL/GenBank/DDBJ databases">
        <title>Huge and variable diversity of episymbiotic CPR bacteria and DPANN archaea in groundwater ecosystems.</title>
        <authorList>
            <person name="He C.Y."/>
            <person name="Keren R."/>
            <person name="Whittaker M."/>
            <person name="Farag I.F."/>
            <person name="Doudna J."/>
            <person name="Cate J.H.D."/>
            <person name="Banfield J.F."/>
        </authorList>
    </citation>
    <scope>NUCLEOTIDE SEQUENCE</scope>
    <source>
        <strain evidence="1">NC_groundwater_1813_Pr3_B-0.1um_71_17</strain>
    </source>
</reference>
<dbReference type="Proteomes" id="UP000696931">
    <property type="component" value="Unassembled WGS sequence"/>
</dbReference>
<comment type="caution">
    <text evidence="1">The sequence shown here is derived from an EMBL/GenBank/DDBJ whole genome shotgun (WGS) entry which is preliminary data.</text>
</comment>
<dbReference type="SUPFAM" id="SSF53067">
    <property type="entry name" value="Actin-like ATPase domain"/>
    <property type="match status" value="1"/>
</dbReference>
<dbReference type="Gene3D" id="3.30.420.40">
    <property type="match status" value="2"/>
</dbReference>
<name>A0A933W916_UNCEI</name>
<dbReference type="EMBL" id="JACRIW010000058">
    <property type="protein sequence ID" value="MBI5169526.1"/>
    <property type="molecule type" value="Genomic_DNA"/>
</dbReference>
<dbReference type="Pfam" id="PF00480">
    <property type="entry name" value="ROK"/>
    <property type="match status" value="1"/>
</dbReference>
<dbReference type="AlphaFoldDB" id="A0A933W916"/>